<dbReference type="AlphaFoldDB" id="A0AAV5M1A7"/>
<protein>
    <recommendedName>
        <fullName evidence="5">Bifunctional inhibitor/plant lipid transfer protein/seed storage helical domain-containing protein</fullName>
    </recommendedName>
</protein>
<sequence length="151" mass="15909">MNLQALIPISLFIILNSLAADSSSNHTECGEKLAAHPIATVPPQKRCEAIAVAFNSTGSGDSCICHLLQQPHIFGFANVSSVLSLLSSCKTMPKLPGFNPSYSHPLQSVPSVSLTNDAGKLNSAPPARHPLMPISLIAGNPRPNANQPRSH</sequence>
<keyword evidence="2" id="KW-0732">Signal</keyword>
<evidence type="ECO:0000256" key="1">
    <source>
        <dbReference type="SAM" id="MobiDB-lite"/>
    </source>
</evidence>
<evidence type="ECO:0008006" key="5">
    <source>
        <dbReference type="Google" id="ProtNLM"/>
    </source>
</evidence>
<keyword evidence="4" id="KW-1185">Reference proteome</keyword>
<feature type="signal peptide" evidence="2">
    <location>
        <begin position="1"/>
        <end position="19"/>
    </location>
</feature>
<organism evidence="3 4">
    <name type="scientific">Rubroshorea leprosula</name>
    <dbReference type="NCBI Taxonomy" id="152421"/>
    <lineage>
        <taxon>Eukaryota</taxon>
        <taxon>Viridiplantae</taxon>
        <taxon>Streptophyta</taxon>
        <taxon>Embryophyta</taxon>
        <taxon>Tracheophyta</taxon>
        <taxon>Spermatophyta</taxon>
        <taxon>Magnoliopsida</taxon>
        <taxon>eudicotyledons</taxon>
        <taxon>Gunneridae</taxon>
        <taxon>Pentapetalae</taxon>
        <taxon>rosids</taxon>
        <taxon>malvids</taxon>
        <taxon>Malvales</taxon>
        <taxon>Dipterocarpaceae</taxon>
        <taxon>Rubroshorea</taxon>
    </lineage>
</organism>
<evidence type="ECO:0000313" key="4">
    <source>
        <dbReference type="Proteomes" id="UP001054252"/>
    </source>
</evidence>
<dbReference type="Proteomes" id="UP001054252">
    <property type="component" value="Unassembled WGS sequence"/>
</dbReference>
<feature type="chain" id="PRO_5043753003" description="Bifunctional inhibitor/plant lipid transfer protein/seed storage helical domain-containing protein" evidence="2">
    <location>
        <begin position="20"/>
        <end position="151"/>
    </location>
</feature>
<gene>
    <name evidence="3" type="ORF">SLEP1_g49810</name>
</gene>
<dbReference type="EMBL" id="BPVZ01000158">
    <property type="protein sequence ID" value="GKV42402.1"/>
    <property type="molecule type" value="Genomic_DNA"/>
</dbReference>
<proteinExistence type="predicted"/>
<name>A0AAV5M1A7_9ROSI</name>
<accession>A0AAV5M1A7</accession>
<feature type="region of interest" description="Disordered" evidence="1">
    <location>
        <begin position="121"/>
        <end position="151"/>
    </location>
</feature>
<comment type="caution">
    <text evidence="3">The sequence shown here is derived from an EMBL/GenBank/DDBJ whole genome shotgun (WGS) entry which is preliminary data.</text>
</comment>
<evidence type="ECO:0000256" key="2">
    <source>
        <dbReference type="SAM" id="SignalP"/>
    </source>
</evidence>
<evidence type="ECO:0000313" key="3">
    <source>
        <dbReference type="EMBL" id="GKV42402.1"/>
    </source>
</evidence>
<reference evidence="3 4" key="1">
    <citation type="journal article" date="2021" name="Commun. Biol.">
        <title>The genome of Shorea leprosula (Dipterocarpaceae) highlights the ecological relevance of drought in aseasonal tropical rainforests.</title>
        <authorList>
            <person name="Ng K.K.S."/>
            <person name="Kobayashi M.J."/>
            <person name="Fawcett J.A."/>
            <person name="Hatakeyama M."/>
            <person name="Paape T."/>
            <person name="Ng C.H."/>
            <person name="Ang C.C."/>
            <person name="Tnah L.H."/>
            <person name="Lee C.T."/>
            <person name="Nishiyama T."/>
            <person name="Sese J."/>
            <person name="O'Brien M.J."/>
            <person name="Copetti D."/>
            <person name="Mohd Noor M.I."/>
            <person name="Ong R.C."/>
            <person name="Putra M."/>
            <person name="Sireger I.Z."/>
            <person name="Indrioko S."/>
            <person name="Kosugi Y."/>
            <person name="Izuno A."/>
            <person name="Isagi Y."/>
            <person name="Lee S.L."/>
            <person name="Shimizu K.K."/>
        </authorList>
    </citation>
    <scope>NUCLEOTIDE SEQUENCE [LARGE SCALE GENOMIC DNA]</scope>
    <source>
        <strain evidence="3">214</strain>
    </source>
</reference>